<protein>
    <submittedName>
        <fullName evidence="2">Uncharacterized protein</fullName>
    </submittedName>
</protein>
<dbReference type="AlphaFoldDB" id="A0A4Z1L380"/>
<feature type="coiled-coil region" evidence="1">
    <location>
        <begin position="422"/>
        <end position="463"/>
    </location>
</feature>
<organism evidence="2 3">
    <name type="scientific">Botrytis porri</name>
    <dbReference type="NCBI Taxonomy" id="87229"/>
    <lineage>
        <taxon>Eukaryota</taxon>
        <taxon>Fungi</taxon>
        <taxon>Dikarya</taxon>
        <taxon>Ascomycota</taxon>
        <taxon>Pezizomycotina</taxon>
        <taxon>Leotiomycetes</taxon>
        <taxon>Helotiales</taxon>
        <taxon>Sclerotiniaceae</taxon>
        <taxon>Botrytis</taxon>
    </lineage>
</organism>
<comment type="caution">
    <text evidence="2">The sequence shown here is derived from an EMBL/GenBank/DDBJ whole genome shotgun (WGS) entry which is preliminary data.</text>
</comment>
<evidence type="ECO:0000313" key="3">
    <source>
        <dbReference type="Proteomes" id="UP000297280"/>
    </source>
</evidence>
<dbReference type="EMBL" id="PQXO01000036">
    <property type="protein sequence ID" value="TGO91186.1"/>
    <property type="molecule type" value="Genomic_DNA"/>
</dbReference>
<gene>
    <name evidence="2" type="ORF">BPOR_0036g00160</name>
</gene>
<keyword evidence="3" id="KW-1185">Reference proteome</keyword>
<evidence type="ECO:0000256" key="1">
    <source>
        <dbReference type="SAM" id="Coils"/>
    </source>
</evidence>
<keyword evidence="1" id="KW-0175">Coiled coil</keyword>
<evidence type="ECO:0000313" key="2">
    <source>
        <dbReference type="EMBL" id="TGO91186.1"/>
    </source>
</evidence>
<sequence length="464" mass="53882">MDEAALAKLIKDKEYFEERAYDNMRQNSIIAGERDILAEDLRKFRVQDTSHKKALDYFGNIWRENLSDPESFDKFIDLRANILCWSKREVIELSQFDNLQGRDRELLFGEVAKVVLLDGSDKLELPRGLQRRGSRALVSVLCALLTNHLYTTVFSDPFFFFGEETSQILNDIMSLGKTWNLGHAQRWRGDTLRLIHPLHNTLDETIVKSETKKLLRNAAISAATKFMRSPAKYIMNNKPGALQILEDLYVKTAEHAYLIWCKRPMIRLHDPTRFLGQPYDPHNIEMVLLDSVATGGAIEPDGQPISMVTSPAILRYGLRAADESVFEERWWHEKFGYQRASVWVYLPRPEEFDGDEEDFKPMPLNPPPLHMKDLEPATFPLRSDLSVGDLGERMLKRFDRVTLLDLVKPYLDDLAEQLRPVLEGLREEVAQRIEERNEMEKQRDELRNKYREALQSIERLKSGM</sequence>
<proteinExistence type="predicted"/>
<name>A0A4Z1L380_9HELO</name>
<dbReference type="Proteomes" id="UP000297280">
    <property type="component" value="Unassembled WGS sequence"/>
</dbReference>
<reference evidence="2 3" key="1">
    <citation type="submission" date="2017-12" db="EMBL/GenBank/DDBJ databases">
        <title>Comparative genomics of Botrytis spp.</title>
        <authorList>
            <person name="Valero-Jimenez C.A."/>
            <person name="Tapia P."/>
            <person name="Veloso J."/>
            <person name="Silva-Moreno E."/>
            <person name="Staats M."/>
            <person name="Valdes J.H."/>
            <person name="Van Kan J.A.L."/>
        </authorList>
    </citation>
    <scope>NUCLEOTIDE SEQUENCE [LARGE SCALE GENOMIC DNA]</scope>
    <source>
        <strain evidence="2 3">MUCL3349</strain>
    </source>
</reference>
<accession>A0A4Z1L380</accession>